<feature type="region of interest" description="Disordered" evidence="1">
    <location>
        <begin position="1"/>
        <end position="42"/>
    </location>
</feature>
<gene>
    <name evidence="2" type="ORF">N864_21110</name>
</gene>
<feature type="compositionally biased region" description="Basic residues" evidence="1">
    <location>
        <begin position="23"/>
        <end position="34"/>
    </location>
</feature>
<name>W9GRH0_9MICO</name>
<dbReference type="EMBL" id="AWQS01000046">
    <property type="protein sequence ID" value="EWT06479.1"/>
    <property type="molecule type" value="Genomic_DNA"/>
</dbReference>
<evidence type="ECO:0000313" key="3">
    <source>
        <dbReference type="Proteomes" id="UP000019494"/>
    </source>
</evidence>
<evidence type="ECO:0000313" key="2">
    <source>
        <dbReference type="EMBL" id="EWT06479.1"/>
    </source>
</evidence>
<comment type="caution">
    <text evidence="2">The sequence shown here is derived from an EMBL/GenBank/DDBJ whole genome shotgun (WGS) entry which is preliminary data.</text>
</comment>
<dbReference type="Proteomes" id="UP000019494">
    <property type="component" value="Unassembled WGS sequence"/>
</dbReference>
<dbReference type="AlphaFoldDB" id="W9GRH0"/>
<organism evidence="2 3">
    <name type="scientific">Intrasporangium chromatireducens Q5-1</name>
    <dbReference type="NCBI Taxonomy" id="584657"/>
    <lineage>
        <taxon>Bacteria</taxon>
        <taxon>Bacillati</taxon>
        <taxon>Actinomycetota</taxon>
        <taxon>Actinomycetes</taxon>
        <taxon>Micrococcales</taxon>
        <taxon>Intrasporangiaceae</taxon>
        <taxon>Intrasporangium</taxon>
    </lineage>
</organism>
<evidence type="ECO:0000256" key="1">
    <source>
        <dbReference type="SAM" id="MobiDB-lite"/>
    </source>
</evidence>
<feature type="compositionally biased region" description="Polar residues" evidence="1">
    <location>
        <begin position="1"/>
        <end position="10"/>
    </location>
</feature>
<sequence>MPRSSSSSGPRDTGRPGLAASRARARARLPRQRRSGAAGGRDCRARRVLARLGRRPPQPRLVRCRAALRAGRGGAHPRRRRA</sequence>
<accession>W9GRH0</accession>
<keyword evidence="3" id="KW-1185">Reference proteome</keyword>
<protein>
    <submittedName>
        <fullName evidence="2">Uncharacterized protein</fullName>
    </submittedName>
</protein>
<proteinExistence type="predicted"/>
<reference evidence="3" key="1">
    <citation type="submission" date="2013-08" db="EMBL/GenBank/DDBJ databases">
        <title>Intrasporangium oryzae NRRL B-24470.</title>
        <authorList>
            <person name="Liu H."/>
            <person name="Wang G."/>
        </authorList>
    </citation>
    <scope>NUCLEOTIDE SEQUENCE [LARGE SCALE GENOMIC DNA]</scope>
    <source>
        <strain evidence="3">Q5-1</strain>
    </source>
</reference>